<evidence type="ECO:0000256" key="7">
    <source>
        <dbReference type="PROSITE-ProRule" id="PRU00423"/>
    </source>
</evidence>
<keyword evidence="6" id="KW-0418">Kinase</keyword>
<gene>
    <name evidence="9" type="ORF">OE059_14270</name>
</gene>
<sequence>MKKILLACSSGMSTSLLVTKMKDHATSIGDEAKIWAVGQDQVVTEMDEADVILIGPQMRFLLDKLKAQTSTPIEVIDMMAYGTANGKAAYEQAMKLMG</sequence>
<dbReference type="InterPro" id="IPR013012">
    <property type="entry name" value="PTS_EIIB_3"/>
</dbReference>
<dbReference type="InterPro" id="IPR036095">
    <property type="entry name" value="PTS_EIIB-like_sf"/>
</dbReference>
<evidence type="ECO:0000256" key="4">
    <source>
        <dbReference type="ARBA" id="ARBA00022679"/>
    </source>
</evidence>
<dbReference type="GeneID" id="99710902"/>
<reference evidence="9 10" key="1">
    <citation type="submission" date="2022-10" db="EMBL/GenBank/DDBJ databases">
        <title>Complete genome sequence of Exiguobacterium profundum TSS-3 isolated from an extremely saline-alkaline spring located in Ixtapa, Chiapas-Mexico.</title>
        <authorList>
            <person name="Rincon-Rosales R."/>
            <person name="Rogel M.A."/>
            <person name="Rincon-Molina C.I."/>
            <person name="Guerrero G."/>
            <person name="Manzano-Gomez L.A."/>
            <person name="Lopez-Lopez A."/>
            <person name="Rincon Molina F.A."/>
            <person name="Martinez-Romero E."/>
        </authorList>
    </citation>
    <scope>NUCLEOTIDE SEQUENCE [LARGE SCALE GENOMIC DNA]</scope>
    <source>
        <strain evidence="9 10">TSS-3</strain>
    </source>
</reference>
<feature type="domain" description="PTS EIIB type-3" evidence="8">
    <location>
        <begin position="1"/>
        <end position="98"/>
    </location>
</feature>
<keyword evidence="3 9" id="KW-0762">Sugar transport</keyword>
<evidence type="ECO:0000256" key="2">
    <source>
        <dbReference type="ARBA" id="ARBA00022553"/>
    </source>
</evidence>
<evidence type="ECO:0000313" key="9">
    <source>
        <dbReference type="EMBL" id="WED55163.1"/>
    </source>
</evidence>
<keyword evidence="10" id="KW-1185">Reference proteome</keyword>
<dbReference type="PANTHER" id="PTHR34581:SF2">
    <property type="entry name" value="PTS SYSTEM N,N'-DIACETYLCHITOBIOSE-SPECIFIC EIIB COMPONENT"/>
    <property type="match status" value="1"/>
</dbReference>
<accession>A0ABY8B1U7</accession>
<keyword evidence="4" id="KW-0808">Transferase</keyword>
<dbReference type="InterPro" id="IPR051819">
    <property type="entry name" value="PTS_sugar-specific_EIIB"/>
</dbReference>
<evidence type="ECO:0000313" key="10">
    <source>
        <dbReference type="Proteomes" id="UP001219957"/>
    </source>
</evidence>
<organism evidence="9 10">
    <name type="scientific">Exiguobacterium profundum</name>
    <dbReference type="NCBI Taxonomy" id="307643"/>
    <lineage>
        <taxon>Bacteria</taxon>
        <taxon>Bacillati</taxon>
        <taxon>Bacillota</taxon>
        <taxon>Bacilli</taxon>
        <taxon>Bacillales</taxon>
        <taxon>Bacillales Family XII. Incertae Sedis</taxon>
        <taxon>Exiguobacterium</taxon>
    </lineage>
</organism>
<evidence type="ECO:0000256" key="6">
    <source>
        <dbReference type="ARBA" id="ARBA00022777"/>
    </source>
</evidence>
<dbReference type="PROSITE" id="PS51100">
    <property type="entry name" value="PTS_EIIB_TYPE_3"/>
    <property type="match status" value="1"/>
</dbReference>
<dbReference type="PANTHER" id="PTHR34581">
    <property type="entry name" value="PTS SYSTEM N,N'-DIACETYLCHITOBIOSE-SPECIFIC EIIB COMPONENT"/>
    <property type="match status" value="1"/>
</dbReference>
<dbReference type="SUPFAM" id="SSF52794">
    <property type="entry name" value="PTS system IIB component-like"/>
    <property type="match status" value="1"/>
</dbReference>
<name>A0ABY8B1U7_9BACL</name>
<dbReference type="InterPro" id="IPR003501">
    <property type="entry name" value="PTS_EIIB_2/3"/>
</dbReference>
<protein>
    <submittedName>
        <fullName evidence="9">PTS sugar transporter subunit IIB</fullName>
    </submittedName>
</protein>
<feature type="modified residue" description="Phosphocysteine; by EIIA" evidence="7">
    <location>
        <position position="8"/>
    </location>
</feature>
<dbReference type="Gene3D" id="3.40.50.2300">
    <property type="match status" value="1"/>
</dbReference>
<dbReference type="RefSeq" id="WP_015880368.1">
    <property type="nucleotide sequence ID" value="NZ_CAXPIM010000192.1"/>
</dbReference>
<proteinExistence type="predicted"/>
<keyword evidence="1" id="KW-0813">Transport</keyword>
<keyword evidence="5" id="KW-0598">Phosphotransferase system</keyword>
<dbReference type="Pfam" id="PF02302">
    <property type="entry name" value="PTS_IIB"/>
    <property type="match status" value="1"/>
</dbReference>
<dbReference type="CDD" id="cd05564">
    <property type="entry name" value="PTS_IIB_chitobiose_lichenan"/>
    <property type="match status" value="1"/>
</dbReference>
<dbReference type="EMBL" id="CP109617">
    <property type="protein sequence ID" value="WED55163.1"/>
    <property type="molecule type" value="Genomic_DNA"/>
</dbReference>
<evidence type="ECO:0000259" key="8">
    <source>
        <dbReference type="PROSITE" id="PS51100"/>
    </source>
</evidence>
<evidence type="ECO:0000256" key="3">
    <source>
        <dbReference type="ARBA" id="ARBA00022597"/>
    </source>
</evidence>
<keyword evidence="2" id="KW-0597">Phosphoprotein</keyword>
<dbReference type="Proteomes" id="UP001219957">
    <property type="component" value="Chromosome"/>
</dbReference>
<evidence type="ECO:0000256" key="5">
    <source>
        <dbReference type="ARBA" id="ARBA00022683"/>
    </source>
</evidence>
<evidence type="ECO:0000256" key="1">
    <source>
        <dbReference type="ARBA" id="ARBA00022448"/>
    </source>
</evidence>